<keyword evidence="3" id="KW-1185">Reference proteome</keyword>
<sequence length="98" mass="11135">MKADVSVCKIENDEDDTTTPSGIQLSEEEEYREDFPESEDKPDTFISITDVLCDKDDAEEIYSLPPHRQCASHMLNLIASKDYFEKNGANTEKTKTIN</sequence>
<reference evidence="2 3" key="1">
    <citation type="journal article" date="2023" name="Nucleic Acids Res.">
        <title>The hologenome of Daphnia magna reveals possible DNA methylation and microbiome-mediated evolution of the host genome.</title>
        <authorList>
            <person name="Chaturvedi A."/>
            <person name="Li X."/>
            <person name="Dhandapani V."/>
            <person name="Marshall H."/>
            <person name="Kissane S."/>
            <person name="Cuenca-Cambronero M."/>
            <person name="Asole G."/>
            <person name="Calvet F."/>
            <person name="Ruiz-Romero M."/>
            <person name="Marangio P."/>
            <person name="Guigo R."/>
            <person name="Rago D."/>
            <person name="Mirbahai L."/>
            <person name="Eastwood N."/>
            <person name="Colbourne J.K."/>
            <person name="Zhou J."/>
            <person name="Mallon E."/>
            <person name="Orsini L."/>
        </authorList>
    </citation>
    <scope>NUCLEOTIDE SEQUENCE [LARGE SCALE GENOMIC DNA]</scope>
    <source>
        <strain evidence="2">LRV0_1</strain>
    </source>
</reference>
<feature type="compositionally biased region" description="Basic and acidic residues" evidence="1">
    <location>
        <begin position="33"/>
        <end position="43"/>
    </location>
</feature>
<evidence type="ECO:0000256" key="1">
    <source>
        <dbReference type="SAM" id="MobiDB-lite"/>
    </source>
</evidence>
<accession>A0ABQ9YT49</accession>
<evidence type="ECO:0000313" key="2">
    <source>
        <dbReference type="EMBL" id="KAK4003808.1"/>
    </source>
</evidence>
<protein>
    <submittedName>
        <fullName evidence="2">Uncharacterized protein</fullName>
    </submittedName>
</protein>
<organism evidence="2 3">
    <name type="scientific">Daphnia magna</name>
    <dbReference type="NCBI Taxonomy" id="35525"/>
    <lineage>
        <taxon>Eukaryota</taxon>
        <taxon>Metazoa</taxon>
        <taxon>Ecdysozoa</taxon>
        <taxon>Arthropoda</taxon>
        <taxon>Crustacea</taxon>
        <taxon>Branchiopoda</taxon>
        <taxon>Diplostraca</taxon>
        <taxon>Cladocera</taxon>
        <taxon>Anomopoda</taxon>
        <taxon>Daphniidae</taxon>
        <taxon>Daphnia</taxon>
    </lineage>
</organism>
<dbReference type="Proteomes" id="UP001234178">
    <property type="component" value="Unassembled WGS sequence"/>
</dbReference>
<evidence type="ECO:0000313" key="3">
    <source>
        <dbReference type="Proteomes" id="UP001234178"/>
    </source>
</evidence>
<dbReference type="EMBL" id="JAOYFB010000001">
    <property type="protein sequence ID" value="KAK4003808.1"/>
    <property type="molecule type" value="Genomic_DNA"/>
</dbReference>
<comment type="caution">
    <text evidence="2">The sequence shown here is derived from an EMBL/GenBank/DDBJ whole genome shotgun (WGS) entry which is preliminary data.</text>
</comment>
<proteinExistence type="predicted"/>
<name>A0ABQ9YT49_9CRUS</name>
<feature type="region of interest" description="Disordered" evidence="1">
    <location>
        <begin position="1"/>
        <end position="43"/>
    </location>
</feature>
<gene>
    <name evidence="2" type="ORF">OUZ56_005560</name>
</gene>